<dbReference type="InterPro" id="IPR051257">
    <property type="entry name" value="Diverse_CBS-Domain"/>
</dbReference>
<dbReference type="Gene3D" id="3.10.580.10">
    <property type="entry name" value="CBS-domain"/>
    <property type="match status" value="1"/>
</dbReference>
<dbReference type="PROSITE" id="PS51371">
    <property type="entry name" value="CBS"/>
    <property type="match status" value="2"/>
</dbReference>
<dbReference type="SUPFAM" id="SSF54631">
    <property type="entry name" value="CBS-domain pair"/>
    <property type="match status" value="1"/>
</dbReference>
<dbReference type="InterPro" id="IPR000644">
    <property type="entry name" value="CBS_dom"/>
</dbReference>
<evidence type="ECO:0000256" key="2">
    <source>
        <dbReference type="PROSITE-ProRule" id="PRU00703"/>
    </source>
</evidence>
<dbReference type="PANTHER" id="PTHR43080">
    <property type="entry name" value="CBS DOMAIN-CONTAINING PROTEIN CBSX3, MITOCHONDRIAL"/>
    <property type="match status" value="1"/>
</dbReference>
<dbReference type="PANTHER" id="PTHR43080:SF29">
    <property type="entry name" value="OS02G0818000 PROTEIN"/>
    <property type="match status" value="1"/>
</dbReference>
<dbReference type="Pfam" id="PF00571">
    <property type="entry name" value="CBS"/>
    <property type="match status" value="2"/>
</dbReference>
<dbReference type="RefSeq" id="WP_262843766.1">
    <property type="nucleotide sequence ID" value="NZ_JANZYP010000021.1"/>
</dbReference>
<reference evidence="5" key="1">
    <citation type="journal article" date="2019" name="Int. J. Syst. Evol. Microbiol.">
        <title>The Global Catalogue of Microorganisms (GCM) 10K type strain sequencing project: providing services to taxonomists for standard genome sequencing and annotation.</title>
        <authorList>
            <consortium name="The Broad Institute Genomics Platform"/>
            <consortium name="The Broad Institute Genome Sequencing Center for Infectious Disease"/>
            <person name="Wu L."/>
            <person name="Ma J."/>
        </authorList>
    </citation>
    <scope>NUCLEOTIDE SEQUENCE [LARGE SCALE GENOMIC DNA]</scope>
    <source>
        <strain evidence="5">CCUG 49560</strain>
    </source>
</reference>
<accession>A0ABV9E8H4</accession>
<gene>
    <name evidence="4" type="ORF">ACFO8L_03540</name>
</gene>
<comment type="caution">
    <text evidence="4">The sequence shown here is derived from an EMBL/GenBank/DDBJ whole genome shotgun (WGS) entry which is preliminary data.</text>
</comment>
<organism evidence="4 5">
    <name type="scientific">Sphaerisporangium corydalis</name>
    <dbReference type="NCBI Taxonomy" id="1441875"/>
    <lineage>
        <taxon>Bacteria</taxon>
        <taxon>Bacillati</taxon>
        <taxon>Actinomycetota</taxon>
        <taxon>Actinomycetes</taxon>
        <taxon>Streptosporangiales</taxon>
        <taxon>Streptosporangiaceae</taxon>
        <taxon>Sphaerisporangium</taxon>
    </lineage>
</organism>
<feature type="domain" description="CBS" evidence="3">
    <location>
        <begin position="90"/>
        <end position="147"/>
    </location>
</feature>
<protein>
    <submittedName>
        <fullName evidence="4">CBS domain-containing protein</fullName>
    </submittedName>
</protein>
<evidence type="ECO:0000259" key="3">
    <source>
        <dbReference type="PROSITE" id="PS51371"/>
    </source>
</evidence>
<dbReference type="Proteomes" id="UP001595891">
    <property type="component" value="Unassembled WGS sequence"/>
</dbReference>
<evidence type="ECO:0000313" key="4">
    <source>
        <dbReference type="EMBL" id="MFC4585133.1"/>
    </source>
</evidence>
<proteinExistence type="predicted"/>
<evidence type="ECO:0000313" key="5">
    <source>
        <dbReference type="Proteomes" id="UP001595891"/>
    </source>
</evidence>
<dbReference type="Gene3D" id="3.30.1340.30">
    <property type="match status" value="1"/>
</dbReference>
<sequence>MVMNVGEVMGKVAIAVQLDTSFADLVETMRRFKVGAVAVIDPDRRPVGVVSAHDLLLKEITAPGDGGVFEGARRRRERAKAEGGTAGQVMTTPAITVTEATPVREAARIMHDHHVRQLPVIDAGGKIVGTVHQSDLLKIFMRPPSDVRADVEDAVWRATVDPEALSITVDHGMVSLQGKVPLRSQVVKVVEGVLAIDGVIQVDDQLGYETDDMATVPPLFLSWRGGGPWPV</sequence>
<dbReference type="InterPro" id="IPR046342">
    <property type="entry name" value="CBS_dom_sf"/>
</dbReference>
<evidence type="ECO:0000256" key="1">
    <source>
        <dbReference type="ARBA" id="ARBA00023122"/>
    </source>
</evidence>
<name>A0ABV9E8H4_9ACTN</name>
<keyword evidence="1 2" id="KW-0129">CBS domain</keyword>
<feature type="domain" description="CBS" evidence="3">
    <location>
        <begin position="9"/>
        <end position="66"/>
    </location>
</feature>
<dbReference type="EMBL" id="JBHSFN010000002">
    <property type="protein sequence ID" value="MFC4585133.1"/>
    <property type="molecule type" value="Genomic_DNA"/>
</dbReference>
<keyword evidence="5" id="KW-1185">Reference proteome</keyword>
<dbReference type="SMART" id="SM00116">
    <property type="entry name" value="CBS"/>
    <property type="match status" value="2"/>
</dbReference>